<dbReference type="Proteomes" id="UP001163603">
    <property type="component" value="Chromosome 13"/>
</dbReference>
<accession>A0ACC0XAD9</accession>
<comment type="caution">
    <text evidence="1">The sequence shown here is derived from an EMBL/GenBank/DDBJ whole genome shotgun (WGS) entry which is preliminary data.</text>
</comment>
<reference evidence="2" key="1">
    <citation type="journal article" date="2023" name="G3 (Bethesda)">
        <title>Genome assembly and association tests identify interacting loci associated with vigor, precocity, and sex in interspecific pistachio rootstocks.</title>
        <authorList>
            <person name="Palmer W."/>
            <person name="Jacygrad E."/>
            <person name="Sagayaradj S."/>
            <person name="Cavanaugh K."/>
            <person name="Han R."/>
            <person name="Bertier L."/>
            <person name="Beede B."/>
            <person name="Kafkas S."/>
            <person name="Golino D."/>
            <person name="Preece J."/>
            <person name="Michelmore R."/>
        </authorList>
    </citation>
    <scope>NUCLEOTIDE SEQUENCE [LARGE SCALE GENOMIC DNA]</scope>
</reference>
<keyword evidence="2" id="KW-1185">Reference proteome</keyword>
<organism evidence="1 2">
    <name type="scientific">Pistacia integerrima</name>
    <dbReference type="NCBI Taxonomy" id="434235"/>
    <lineage>
        <taxon>Eukaryota</taxon>
        <taxon>Viridiplantae</taxon>
        <taxon>Streptophyta</taxon>
        <taxon>Embryophyta</taxon>
        <taxon>Tracheophyta</taxon>
        <taxon>Spermatophyta</taxon>
        <taxon>Magnoliopsida</taxon>
        <taxon>eudicotyledons</taxon>
        <taxon>Gunneridae</taxon>
        <taxon>Pentapetalae</taxon>
        <taxon>rosids</taxon>
        <taxon>malvids</taxon>
        <taxon>Sapindales</taxon>
        <taxon>Anacardiaceae</taxon>
        <taxon>Pistacia</taxon>
    </lineage>
</organism>
<evidence type="ECO:0000313" key="1">
    <source>
        <dbReference type="EMBL" id="KAJ0014244.1"/>
    </source>
</evidence>
<evidence type="ECO:0000313" key="2">
    <source>
        <dbReference type="Proteomes" id="UP001163603"/>
    </source>
</evidence>
<protein>
    <submittedName>
        <fullName evidence="1">Uncharacterized protein</fullName>
    </submittedName>
</protein>
<gene>
    <name evidence="1" type="ORF">Pint_20042</name>
</gene>
<name>A0ACC0XAD9_9ROSI</name>
<sequence length="126" mass="14711">MIPDTAGDEYPTCKSNNSSSIFTIGARLEERQVGQLQIYWPKMENYEDVIGIRALVTIDFHHPERQLGIWSQCFSLLLLISKTHYTFNCWQQVYVELFLISSFNSLNFTFYLFVSEAVLCADFHRI</sequence>
<dbReference type="EMBL" id="CM047748">
    <property type="protein sequence ID" value="KAJ0014244.1"/>
    <property type="molecule type" value="Genomic_DNA"/>
</dbReference>
<proteinExistence type="predicted"/>